<protein>
    <submittedName>
        <fullName evidence="1">Uncharacterized protein</fullName>
    </submittedName>
</protein>
<evidence type="ECO:0000313" key="2">
    <source>
        <dbReference type="Proteomes" id="UP000781958"/>
    </source>
</evidence>
<accession>A0ABS4SKF2</accession>
<sequence>MDTLYCACCGQPFRRTSPRGPAPLYCSRDCRRQIEVRRRVWAAMGGISGTPSVGVPVLEPMRSAWALEHGRHDGGGRATA</sequence>
<proteinExistence type="predicted"/>
<comment type="caution">
    <text evidence="1">The sequence shown here is derived from an EMBL/GenBank/DDBJ whole genome shotgun (WGS) entry which is preliminary data.</text>
</comment>
<organism evidence="1 2">
    <name type="scientific">Azospirillum rugosum</name>
    <dbReference type="NCBI Taxonomy" id="416170"/>
    <lineage>
        <taxon>Bacteria</taxon>
        <taxon>Pseudomonadati</taxon>
        <taxon>Pseudomonadota</taxon>
        <taxon>Alphaproteobacteria</taxon>
        <taxon>Rhodospirillales</taxon>
        <taxon>Azospirillaceae</taxon>
        <taxon>Azospirillum</taxon>
    </lineage>
</organism>
<dbReference type="EMBL" id="JAGINP010000009">
    <property type="protein sequence ID" value="MBP2293036.1"/>
    <property type="molecule type" value="Genomic_DNA"/>
</dbReference>
<reference evidence="1 2" key="1">
    <citation type="submission" date="2021-03" db="EMBL/GenBank/DDBJ databases">
        <title>Genomic Encyclopedia of Type Strains, Phase III (KMG-III): the genomes of soil and plant-associated and newly described type strains.</title>
        <authorList>
            <person name="Whitman W."/>
        </authorList>
    </citation>
    <scope>NUCLEOTIDE SEQUENCE [LARGE SCALE GENOMIC DNA]</scope>
    <source>
        <strain evidence="1 2">IMMIB AFH-6</strain>
    </source>
</reference>
<evidence type="ECO:0000313" key="1">
    <source>
        <dbReference type="EMBL" id="MBP2293036.1"/>
    </source>
</evidence>
<dbReference type="Proteomes" id="UP000781958">
    <property type="component" value="Unassembled WGS sequence"/>
</dbReference>
<name>A0ABS4SKF2_9PROT</name>
<dbReference type="RefSeq" id="WP_209766898.1">
    <property type="nucleotide sequence ID" value="NZ_JAGINP010000009.1"/>
</dbReference>
<gene>
    <name evidence="1" type="ORF">J2851_002818</name>
</gene>
<keyword evidence="2" id="KW-1185">Reference proteome</keyword>